<dbReference type="PANTHER" id="PTHR15503">
    <property type="entry name" value="LDOC1 RELATED"/>
    <property type="match status" value="1"/>
</dbReference>
<keyword evidence="4" id="KW-0548">Nucleotidyltransferase</keyword>
<dbReference type="SUPFAM" id="SSF50630">
    <property type="entry name" value="Acid proteases"/>
    <property type="match status" value="1"/>
</dbReference>
<gene>
    <name evidence="4" type="ORF">Tco_1055055</name>
</gene>
<keyword evidence="1" id="KW-0479">Metal-binding</keyword>
<dbReference type="PANTHER" id="PTHR15503:SF45">
    <property type="entry name" value="RNA-DIRECTED DNA POLYMERASE HOMOLOG"/>
    <property type="match status" value="1"/>
</dbReference>
<dbReference type="CDD" id="cd00303">
    <property type="entry name" value="retropepsin_like"/>
    <property type="match status" value="1"/>
</dbReference>
<feature type="compositionally biased region" description="Pro residues" evidence="2">
    <location>
        <begin position="307"/>
        <end position="322"/>
    </location>
</feature>
<proteinExistence type="predicted"/>
<reference evidence="4" key="2">
    <citation type="submission" date="2022-01" db="EMBL/GenBank/DDBJ databases">
        <authorList>
            <person name="Yamashiro T."/>
            <person name="Shiraishi A."/>
            <person name="Satake H."/>
            <person name="Nakayama K."/>
        </authorList>
    </citation>
    <scope>NUCLEOTIDE SEQUENCE</scope>
</reference>
<dbReference type="Pfam" id="PF00098">
    <property type="entry name" value="zf-CCHC"/>
    <property type="match status" value="1"/>
</dbReference>
<feature type="compositionally biased region" description="Acidic residues" evidence="2">
    <location>
        <begin position="265"/>
        <end position="305"/>
    </location>
</feature>
<sequence>MPTTRQGMSSAAIEQLIAQRIADVITTYKANRNNENGNQNEASGSAGGVAYAARRCSYKELLNCQPRSFDGTKGAVRLTRWFEKMEYVFHISNCDIECQVKYATCTLLDGALTWWNSHVKMVRIDATYDMSWRELMKMTTEGTDVLSYTQRFQELALLCPKMVPIEEEKIERYIWGLPDNIQGNVTSARLARVQDAIRPDTMSDELVIAEMAKHIYLFVDIISVPSSPEHVPAILDQLPVEPPLAPNPSELDNDYLDAVNYDDEEEPYEDLDDEEEDSEEDPEMDLDEEEKDLELDVDDEEEEEPLPASPPPLSPLRTPPPVSESYSDSHIPVTTATTIGRPFKGSLSTYEVGEPSFVESALIFSVRYELNQLRQDFGILGSHVQSLTRAAAAKAAKVTATAETTRAAANAGGAGGSNNAGPVAGARGPNVVGPTVGAVAMNAVLEVRGCSYKEFMNCQPTNFKGTEGAMGLTHCTLLDEALSWWNSVAQPIGIENAYKIPWVELKKMMIKQYCPRSEVQKLEVELWSHMAKGVDITTYNRRFQELTILCPAIVLTIEKLLERQENVRGYAIAAAAPAGGKGYAGNLPLCNQCKLHHTGPCIIKCMNCQKVGHQTKDCRGKGSATGANTQPILTCFGCGEHGHFKNQCPQNNGQQQQQGRAHGKVYVLGDKNAQQDPNVVTGMFLLNNHYENFLFDSGADKSFVSTAFASLLNITPTTLDTAFTIELANGNLVNTNIVIQNCTLNFLNHQLKIDLLPIKLGSFDVIIGMEWLSQHNAKIIYGEKVIHIPIDNETLVIRGDRSGTRLNIISCVKLKSSTRKDVVLFLEDLPGLTPPRQVEFQIELVPGAAPVARAPYRLAPSEMQELSN</sequence>
<comment type="caution">
    <text evidence="4">The sequence shown here is derived from an EMBL/GenBank/DDBJ whole genome shotgun (WGS) entry which is preliminary data.</text>
</comment>
<dbReference type="Pfam" id="PF08284">
    <property type="entry name" value="RVP_2"/>
    <property type="match status" value="1"/>
</dbReference>
<dbReference type="SMART" id="SM00343">
    <property type="entry name" value="ZnF_C2HC"/>
    <property type="match status" value="2"/>
</dbReference>
<evidence type="ECO:0000256" key="2">
    <source>
        <dbReference type="SAM" id="MobiDB-lite"/>
    </source>
</evidence>
<dbReference type="InterPro" id="IPR001878">
    <property type="entry name" value="Znf_CCHC"/>
</dbReference>
<evidence type="ECO:0000313" key="4">
    <source>
        <dbReference type="EMBL" id="GJT80713.1"/>
    </source>
</evidence>
<feature type="region of interest" description="Disordered" evidence="2">
    <location>
        <begin position="265"/>
        <end position="329"/>
    </location>
</feature>
<dbReference type="EMBL" id="BQNB010019018">
    <property type="protein sequence ID" value="GJT80713.1"/>
    <property type="molecule type" value="Genomic_DNA"/>
</dbReference>
<feature type="domain" description="CCHC-type" evidence="3">
    <location>
        <begin position="635"/>
        <end position="650"/>
    </location>
</feature>
<feature type="domain" description="CCHC-type" evidence="3">
    <location>
        <begin position="604"/>
        <end position="619"/>
    </location>
</feature>
<dbReference type="Gene3D" id="2.40.70.10">
    <property type="entry name" value="Acid Proteases"/>
    <property type="match status" value="1"/>
</dbReference>
<evidence type="ECO:0000259" key="3">
    <source>
        <dbReference type="PROSITE" id="PS50158"/>
    </source>
</evidence>
<accession>A0ABQ5GYJ7</accession>
<dbReference type="Pfam" id="PF03732">
    <property type="entry name" value="Retrotrans_gag"/>
    <property type="match status" value="1"/>
</dbReference>
<dbReference type="Proteomes" id="UP001151760">
    <property type="component" value="Unassembled WGS sequence"/>
</dbReference>
<keyword evidence="1" id="KW-0863">Zinc-finger</keyword>
<reference evidence="4" key="1">
    <citation type="journal article" date="2022" name="Int. J. Mol. Sci.">
        <title>Draft Genome of Tanacetum Coccineum: Genomic Comparison of Closely Related Tanacetum-Family Plants.</title>
        <authorList>
            <person name="Yamashiro T."/>
            <person name="Shiraishi A."/>
            <person name="Nakayama K."/>
            <person name="Satake H."/>
        </authorList>
    </citation>
    <scope>NUCLEOTIDE SEQUENCE</scope>
</reference>
<keyword evidence="1" id="KW-0862">Zinc</keyword>
<dbReference type="InterPro" id="IPR036875">
    <property type="entry name" value="Znf_CCHC_sf"/>
</dbReference>
<evidence type="ECO:0000256" key="1">
    <source>
        <dbReference type="PROSITE-ProRule" id="PRU00047"/>
    </source>
</evidence>
<evidence type="ECO:0000313" key="5">
    <source>
        <dbReference type="Proteomes" id="UP001151760"/>
    </source>
</evidence>
<organism evidence="4 5">
    <name type="scientific">Tanacetum coccineum</name>
    <dbReference type="NCBI Taxonomy" id="301880"/>
    <lineage>
        <taxon>Eukaryota</taxon>
        <taxon>Viridiplantae</taxon>
        <taxon>Streptophyta</taxon>
        <taxon>Embryophyta</taxon>
        <taxon>Tracheophyta</taxon>
        <taxon>Spermatophyta</taxon>
        <taxon>Magnoliopsida</taxon>
        <taxon>eudicotyledons</taxon>
        <taxon>Gunneridae</taxon>
        <taxon>Pentapetalae</taxon>
        <taxon>asterids</taxon>
        <taxon>campanulids</taxon>
        <taxon>Asterales</taxon>
        <taxon>Asteraceae</taxon>
        <taxon>Asteroideae</taxon>
        <taxon>Anthemideae</taxon>
        <taxon>Anthemidinae</taxon>
        <taxon>Tanacetum</taxon>
    </lineage>
</organism>
<protein>
    <submittedName>
        <fullName evidence="4">Reverse transcriptase domain-containing protein</fullName>
    </submittedName>
</protein>
<dbReference type="InterPro" id="IPR032567">
    <property type="entry name" value="RTL1-rel"/>
</dbReference>
<dbReference type="PROSITE" id="PS50158">
    <property type="entry name" value="ZF_CCHC"/>
    <property type="match status" value="2"/>
</dbReference>
<dbReference type="InterPro" id="IPR005162">
    <property type="entry name" value="Retrotrans_gag_dom"/>
</dbReference>
<keyword evidence="4" id="KW-0695">RNA-directed DNA polymerase</keyword>
<dbReference type="GO" id="GO:0003964">
    <property type="term" value="F:RNA-directed DNA polymerase activity"/>
    <property type="evidence" value="ECO:0007669"/>
    <property type="project" value="UniProtKB-KW"/>
</dbReference>
<dbReference type="Gene3D" id="4.10.60.10">
    <property type="entry name" value="Zinc finger, CCHC-type"/>
    <property type="match status" value="1"/>
</dbReference>
<dbReference type="InterPro" id="IPR021109">
    <property type="entry name" value="Peptidase_aspartic_dom_sf"/>
</dbReference>
<dbReference type="SUPFAM" id="SSF57756">
    <property type="entry name" value="Retrovirus zinc finger-like domains"/>
    <property type="match status" value="1"/>
</dbReference>
<keyword evidence="4" id="KW-0808">Transferase</keyword>
<keyword evidence="5" id="KW-1185">Reference proteome</keyword>
<name>A0ABQ5GYJ7_9ASTR</name>